<comment type="caution">
    <text evidence="2">The sequence shown here is derived from an EMBL/GenBank/DDBJ whole genome shotgun (WGS) entry which is preliminary data.</text>
</comment>
<evidence type="ECO:0000313" key="3">
    <source>
        <dbReference type="Proteomes" id="UP001432146"/>
    </source>
</evidence>
<dbReference type="Proteomes" id="UP001432146">
    <property type="component" value="Unassembled WGS sequence"/>
</dbReference>
<feature type="compositionally biased region" description="Polar residues" evidence="1">
    <location>
        <begin position="57"/>
        <end position="80"/>
    </location>
</feature>
<reference evidence="2 3" key="1">
    <citation type="submission" date="2024-05" db="EMBL/GenBank/DDBJ databases">
        <title>The nuclear and mitochondrial genome assemblies of Tetragonisca angustula (Apidae: Meliponini), a tiny yet remarkable pollinator in the Neotropics.</title>
        <authorList>
            <person name="Ferrari R."/>
            <person name="Ricardo P.C."/>
            <person name="Dias F.C."/>
            <person name="Araujo N.S."/>
            <person name="Soares D.O."/>
            <person name="Zhou Q.-S."/>
            <person name="Zhu C.-D."/>
            <person name="Coutinho L."/>
            <person name="Airas M.C."/>
            <person name="Batista T.M."/>
        </authorList>
    </citation>
    <scope>NUCLEOTIDE SEQUENCE [LARGE SCALE GENOMIC DNA]</scope>
    <source>
        <strain evidence="2">ASF017062</strain>
        <tissue evidence="2">Abdomen</tissue>
    </source>
</reference>
<feature type="compositionally biased region" description="Basic and acidic residues" evidence="1">
    <location>
        <begin position="284"/>
        <end position="293"/>
    </location>
</feature>
<feature type="region of interest" description="Disordered" evidence="1">
    <location>
        <begin position="54"/>
        <end position="80"/>
    </location>
</feature>
<feature type="compositionally biased region" description="Polar residues" evidence="1">
    <location>
        <begin position="294"/>
        <end position="303"/>
    </location>
</feature>
<feature type="compositionally biased region" description="Basic and acidic residues" evidence="1">
    <location>
        <begin position="149"/>
        <end position="168"/>
    </location>
</feature>
<feature type="compositionally biased region" description="Basic and acidic residues" evidence="1">
    <location>
        <begin position="110"/>
        <end position="136"/>
    </location>
</feature>
<organism evidence="2 3">
    <name type="scientific">Tetragonisca angustula</name>
    <dbReference type="NCBI Taxonomy" id="166442"/>
    <lineage>
        <taxon>Eukaryota</taxon>
        <taxon>Metazoa</taxon>
        <taxon>Ecdysozoa</taxon>
        <taxon>Arthropoda</taxon>
        <taxon>Hexapoda</taxon>
        <taxon>Insecta</taxon>
        <taxon>Pterygota</taxon>
        <taxon>Neoptera</taxon>
        <taxon>Endopterygota</taxon>
        <taxon>Hymenoptera</taxon>
        <taxon>Apocrita</taxon>
        <taxon>Aculeata</taxon>
        <taxon>Apoidea</taxon>
        <taxon>Anthophila</taxon>
        <taxon>Apidae</taxon>
        <taxon>Tetragonisca</taxon>
    </lineage>
</organism>
<dbReference type="AlphaFoldDB" id="A0AAW1A418"/>
<sequence length="333" mass="38059">MKHQRCFRRTAGSTESLEDAANNNVKRRCDYVVEKLVVKHVLFSISENTSEKKISLRSKNNSHRNSVPQSQTKLNTTDSATSKLESLLRHSDRFDSDTTAVPLHVSNKRLHFDKNTSNSERNKNDTSSNDYRDKMIESTNATNGLPPDSGEHEKASPKDPRLNRKPENKSLAFSEISLKGSNKNNAHQAQETFESQSFVQEASSKKEEFKNVDSFDSDKLKNDEKIYTLARTMERTNSNNLRDCSTLASKVKRPIVQSVGKIFRSCENFVKSINDRDRTNVENYKPSERDGSQHNHQFLPNQSKTLSDRIVNIDSSNVPLRWNIVIIVRKRSK</sequence>
<protein>
    <submittedName>
        <fullName evidence="2">Uncharacterized protein</fullName>
    </submittedName>
</protein>
<feature type="region of interest" description="Disordered" evidence="1">
    <location>
        <begin position="284"/>
        <end position="303"/>
    </location>
</feature>
<accession>A0AAW1A418</accession>
<proteinExistence type="predicted"/>
<feature type="region of interest" description="Disordered" evidence="1">
    <location>
        <begin position="109"/>
        <end position="168"/>
    </location>
</feature>
<dbReference type="EMBL" id="JAWNGG020000061">
    <property type="protein sequence ID" value="KAK9304562.1"/>
    <property type="molecule type" value="Genomic_DNA"/>
</dbReference>
<name>A0AAW1A418_9HYME</name>
<evidence type="ECO:0000313" key="2">
    <source>
        <dbReference type="EMBL" id="KAK9304562.1"/>
    </source>
</evidence>
<evidence type="ECO:0000256" key="1">
    <source>
        <dbReference type="SAM" id="MobiDB-lite"/>
    </source>
</evidence>
<gene>
    <name evidence="2" type="ORF">QLX08_004012</name>
</gene>
<keyword evidence="3" id="KW-1185">Reference proteome</keyword>